<accession>A0ABY9RXQ2</accession>
<name>A0ABY9RXQ2_9ACTN</name>
<evidence type="ECO:0000313" key="1">
    <source>
        <dbReference type="EMBL" id="WMX46790.1"/>
    </source>
</evidence>
<sequence>MTFEEEWAAESSAAANRASTRLNQLPADPGGGGGADLGVKQDHLGAVGHAAHELHGRLLKDGNHARNDTSGAATDLSNNGFRSGSALATVQETWGSQLGTLLDACAHISNHLDYSAAAHARDDEEIKAALAVSKINEYFT</sequence>
<evidence type="ECO:0008006" key="3">
    <source>
        <dbReference type="Google" id="ProtNLM"/>
    </source>
</evidence>
<gene>
    <name evidence="1" type="ORF">RGF97_20900</name>
</gene>
<dbReference type="EMBL" id="CP133762">
    <property type="protein sequence ID" value="WMX46790.1"/>
    <property type="molecule type" value="Genomic_DNA"/>
</dbReference>
<evidence type="ECO:0000313" key="2">
    <source>
        <dbReference type="Proteomes" id="UP001250858"/>
    </source>
</evidence>
<reference evidence="1 2" key="1">
    <citation type="submission" date="2023-09" db="EMBL/GenBank/DDBJ databases">
        <title>Complete genome of Streptomyces roseicoloratus T14.</title>
        <authorList>
            <person name="Bashizi T."/>
            <person name="Kim M.-J."/>
            <person name="Lee G."/>
            <person name="Tagele S.B."/>
            <person name="Shin J.-H."/>
        </authorList>
    </citation>
    <scope>NUCLEOTIDE SEQUENCE [LARGE SCALE GENOMIC DNA]</scope>
    <source>
        <strain evidence="1 2">T14</strain>
    </source>
</reference>
<protein>
    <recommendedName>
        <fullName evidence="3">AG1 protein</fullName>
    </recommendedName>
</protein>
<proteinExistence type="predicted"/>
<keyword evidence="2" id="KW-1185">Reference proteome</keyword>
<dbReference type="Proteomes" id="UP001250858">
    <property type="component" value="Chromosome"/>
</dbReference>
<organism evidence="1 2">
    <name type="scientific">Streptomyces roseicoloratus</name>
    <dbReference type="NCBI Taxonomy" id="2508722"/>
    <lineage>
        <taxon>Bacteria</taxon>
        <taxon>Bacillati</taxon>
        <taxon>Actinomycetota</taxon>
        <taxon>Actinomycetes</taxon>
        <taxon>Kitasatosporales</taxon>
        <taxon>Streptomycetaceae</taxon>
        <taxon>Streptomyces</taxon>
    </lineage>
</organism>
<dbReference type="RefSeq" id="WP_128983813.1">
    <property type="nucleotide sequence ID" value="NZ_CP133762.1"/>
</dbReference>